<evidence type="ECO:0000256" key="2">
    <source>
        <dbReference type="ARBA" id="ARBA00023125"/>
    </source>
</evidence>
<dbReference type="SUPFAM" id="SSF46689">
    <property type="entry name" value="Homeodomain-like"/>
    <property type="match status" value="1"/>
</dbReference>
<dbReference type="EMBL" id="FQUP01000005">
    <property type="protein sequence ID" value="SHG52862.1"/>
    <property type="molecule type" value="Genomic_DNA"/>
</dbReference>
<accession>A0A1M5KJ58</accession>
<evidence type="ECO:0000313" key="6">
    <source>
        <dbReference type="EMBL" id="SHG52862.1"/>
    </source>
</evidence>
<evidence type="ECO:0000256" key="3">
    <source>
        <dbReference type="ARBA" id="ARBA00023163"/>
    </source>
</evidence>
<dbReference type="AlphaFoldDB" id="A0A1M5KJ58"/>
<dbReference type="Pfam" id="PF00440">
    <property type="entry name" value="TetR_N"/>
    <property type="match status" value="1"/>
</dbReference>
<gene>
    <name evidence="6" type="ORF">SAMN02745157_4411</name>
</gene>
<dbReference type="OrthoDB" id="7584337at2"/>
<sequence>MRPKSETKRRQFIATAGGLFREHGFGAVNMARIAAEAGGSKSTLYNHFPTKEALFEAYVVEAGREPFASLADADDPVENVEAALAALARAYLQLVLSPDVVAINRLVIAEAPRFPELGRIFYENGPRLTLDRLEARLAQIASSGALQIADIPAAALRLKAIAETDLYEKRLWALGPEPSTADIEKAATDAAKAIAILYRARTP</sequence>
<dbReference type="GO" id="GO:0003700">
    <property type="term" value="F:DNA-binding transcription factor activity"/>
    <property type="evidence" value="ECO:0007669"/>
    <property type="project" value="TreeGrafter"/>
</dbReference>
<dbReference type="InterPro" id="IPR039536">
    <property type="entry name" value="TetR_C_Proteobacteria"/>
</dbReference>
<protein>
    <submittedName>
        <fullName evidence="6">Transcriptional regulator, TetR family</fullName>
    </submittedName>
</protein>
<evidence type="ECO:0000256" key="4">
    <source>
        <dbReference type="PROSITE-ProRule" id="PRU00335"/>
    </source>
</evidence>
<keyword evidence="2 4" id="KW-0238">DNA-binding</keyword>
<dbReference type="PANTHER" id="PTHR30055:SF146">
    <property type="entry name" value="HTH-TYPE TRANSCRIPTIONAL DUAL REGULATOR CECR"/>
    <property type="match status" value="1"/>
</dbReference>
<keyword evidence="7" id="KW-1185">Reference proteome</keyword>
<evidence type="ECO:0000313" key="7">
    <source>
        <dbReference type="Proteomes" id="UP000184485"/>
    </source>
</evidence>
<dbReference type="PRINTS" id="PR00455">
    <property type="entry name" value="HTHTETR"/>
</dbReference>
<dbReference type="InterPro" id="IPR009057">
    <property type="entry name" value="Homeodomain-like_sf"/>
</dbReference>
<reference evidence="6 7" key="1">
    <citation type="submission" date="2016-11" db="EMBL/GenBank/DDBJ databases">
        <authorList>
            <person name="Jaros S."/>
            <person name="Januszkiewicz K."/>
            <person name="Wedrychowicz H."/>
        </authorList>
    </citation>
    <scope>NUCLEOTIDE SEQUENCE [LARGE SCALE GENOMIC DNA]</scope>
    <source>
        <strain evidence="6 7">DSM 19436</strain>
    </source>
</reference>
<dbReference type="InterPro" id="IPR001647">
    <property type="entry name" value="HTH_TetR"/>
</dbReference>
<dbReference type="PANTHER" id="PTHR30055">
    <property type="entry name" value="HTH-TYPE TRANSCRIPTIONAL REGULATOR RUTR"/>
    <property type="match status" value="1"/>
</dbReference>
<dbReference type="Proteomes" id="UP000184485">
    <property type="component" value="Unassembled WGS sequence"/>
</dbReference>
<dbReference type="Pfam" id="PF14246">
    <property type="entry name" value="TetR_C_7"/>
    <property type="match status" value="1"/>
</dbReference>
<feature type="domain" description="HTH tetR-type" evidence="5">
    <location>
        <begin position="6"/>
        <end position="66"/>
    </location>
</feature>
<dbReference type="PROSITE" id="PS50977">
    <property type="entry name" value="HTH_TETR_2"/>
    <property type="match status" value="1"/>
</dbReference>
<dbReference type="SUPFAM" id="SSF48498">
    <property type="entry name" value="Tetracyclin repressor-like, C-terminal domain"/>
    <property type="match status" value="1"/>
</dbReference>
<dbReference type="RefSeq" id="WP_073057499.1">
    <property type="nucleotide sequence ID" value="NZ_FQUP01000005.1"/>
</dbReference>
<keyword evidence="1" id="KW-0805">Transcription regulation</keyword>
<dbReference type="GO" id="GO:0000976">
    <property type="term" value="F:transcription cis-regulatory region binding"/>
    <property type="evidence" value="ECO:0007669"/>
    <property type="project" value="TreeGrafter"/>
</dbReference>
<dbReference type="FunFam" id="1.10.10.60:FF:000141">
    <property type="entry name" value="TetR family transcriptional regulator"/>
    <property type="match status" value="1"/>
</dbReference>
<evidence type="ECO:0000259" key="5">
    <source>
        <dbReference type="PROSITE" id="PS50977"/>
    </source>
</evidence>
<evidence type="ECO:0000256" key="1">
    <source>
        <dbReference type="ARBA" id="ARBA00023015"/>
    </source>
</evidence>
<feature type="DNA-binding region" description="H-T-H motif" evidence="4">
    <location>
        <begin position="29"/>
        <end position="48"/>
    </location>
</feature>
<proteinExistence type="predicted"/>
<name>A0A1M5KJ58_9HYPH</name>
<dbReference type="InterPro" id="IPR036271">
    <property type="entry name" value="Tet_transcr_reg_TetR-rel_C_sf"/>
</dbReference>
<dbReference type="InterPro" id="IPR050109">
    <property type="entry name" value="HTH-type_TetR-like_transc_reg"/>
</dbReference>
<dbReference type="Gene3D" id="1.10.10.60">
    <property type="entry name" value="Homeodomain-like"/>
    <property type="match status" value="1"/>
</dbReference>
<keyword evidence="3" id="KW-0804">Transcription</keyword>
<organism evidence="6 7">
    <name type="scientific">Kaistia soli DSM 19436</name>
    <dbReference type="NCBI Taxonomy" id="1122133"/>
    <lineage>
        <taxon>Bacteria</taxon>
        <taxon>Pseudomonadati</taxon>
        <taxon>Pseudomonadota</taxon>
        <taxon>Alphaproteobacteria</taxon>
        <taxon>Hyphomicrobiales</taxon>
        <taxon>Kaistiaceae</taxon>
        <taxon>Kaistia</taxon>
    </lineage>
</organism>
<dbReference type="Gene3D" id="1.10.357.10">
    <property type="entry name" value="Tetracycline Repressor, domain 2"/>
    <property type="match status" value="1"/>
</dbReference>